<proteinExistence type="predicted"/>
<accession>A0A6S6S2R5</accession>
<gene>
    <name evidence="1" type="ORF">HELGO_WM73818</name>
</gene>
<name>A0A6S6S2R5_9BACT</name>
<dbReference type="AlphaFoldDB" id="A0A6S6S2R5"/>
<evidence type="ECO:0000313" key="1">
    <source>
        <dbReference type="EMBL" id="CAA6799169.1"/>
    </source>
</evidence>
<dbReference type="EMBL" id="CACVAR010000032">
    <property type="protein sequence ID" value="CAA6799169.1"/>
    <property type="molecule type" value="Genomic_DNA"/>
</dbReference>
<reference evidence="1" key="1">
    <citation type="submission" date="2020-01" db="EMBL/GenBank/DDBJ databases">
        <authorList>
            <person name="Meier V. D."/>
            <person name="Meier V D."/>
        </authorList>
    </citation>
    <scope>NUCLEOTIDE SEQUENCE</scope>
    <source>
        <strain evidence="1">HLG_WM_MAG_03</strain>
    </source>
</reference>
<organism evidence="1">
    <name type="scientific">uncultured Sulfurovum sp</name>
    <dbReference type="NCBI Taxonomy" id="269237"/>
    <lineage>
        <taxon>Bacteria</taxon>
        <taxon>Pseudomonadati</taxon>
        <taxon>Campylobacterota</taxon>
        <taxon>Epsilonproteobacteria</taxon>
        <taxon>Campylobacterales</taxon>
        <taxon>Sulfurovaceae</taxon>
        <taxon>Sulfurovum</taxon>
        <taxon>environmental samples</taxon>
    </lineage>
</organism>
<protein>
    <submittedName>
        <fullName evidence="1">Uncharacterized protein</fullName>
    </submittedName>
</protein>
<sequence length="58" mass="7173">MKWKKWLENWDMSSLKIRTPFLEMEFKPQEADKNASWDLYIELLTRITTPTITQRAWR</sequence>